<feature type="transmembrane region" description="Helical" evidence="5">
    <location>
        <begin position="329"/>
        <end position="350"/>
    </location>
</feature>
<proteinExistence type="predicted"/>
<dbReference type="GO" id="GO:0005886">
    <property type="term" value="C:plasma membrane"/>
    <property type="evidence" value="ECO:0007669"/>
    <property type="project" value="TreeGrafter"/>
</dbReference>
<feature type="transmembrane region" description="Helical" evidence="5">
    <location>
        <begin position="29"/>
        <end position="56"/>
    </location>
</feature>
<name>A0AAJ0GRJ6_9PEZI</name>
<feature type="transmembrane region" description="Helical" evidence="5">
    <location>
        <begin position="96"/>
        <end position="123"/>
    </location>
</feature>
<dbReference type="PANTHER" id="PTHR23501">
    <property type="entry name" value="MAJOR FACILITATOR SUPERFAMILY"/>
    <property type="match status" value="1"/>
</dbReference>
<evidence type="ECO:0000256" key="2">
    <source>
        <dbReference type="ARBA" id="ARBA00022692"/>
    </source>
</evidence>
<dbReference type="InterPro" id="IPR011701">
    <property type="entry name" value="MFS"/>
</dbReference>
<feature type="transmembrane region" description="Helical" evidence="5">
    <location>
        <begin position="255"/>
        <end position="274"/>
    </location>
</feature>
<dbReference type="InterPro" id="IPR020846">
    <property type="entry name" value="MFS_dom"/>
</dbReference>
<dbReference type="PROSITE" id="PS50850">
    <property type="entry name" value="MFS"/>
    <property type="match status" value="1"/>
</dbReference>
<comment type="subcellular location">
    <subcellularLocation>
        <location evidence="1">Membrane</location>
        <topology evidence="1">Multi-pass membrane protein</topology>
    </subcellularLocation>
</comment>
<keyword evidence="3 5" id="KW-1133">Transmembrane helix</keyword>
<keyword evidence="2 5" id="KW-0812">Transmembrane</keyword>
<evidence type="ECO:0000313" key="8">
    <source>
        <dbReference type="Proteomes" id="UP001273166"/>
    </source>
</evidence>
<evidence type="ECO:0000256" key="1">
    <source>
        <dbReference type="ARBA" id="ARBA00004141"/>
    </source>
</evidence>
<dbReference type="Proteomes" id="UP001273166">
    <property type="component" value="Unassembled WGS sequence"/>
</dbReference>
<dbReference type="AlphaFoldDB" id="A0AAJ0GRJ6"/>
<feature type="transmembrane region" description="Helical" evidence="5">
    <location>
        <begin position="286"/>
        <end position="309"/>
    </location>
</feature>
<dbReference type="PANTHER" id="PTHR23501:SF94">
    <property type="entry name" value="MAJOR FACILITATOR SUPERFAMILY (MFS) PROFILE DOMAIN-CONTAINING PROTEIN"/>
    <property type="match status" value="1"/>
</dbReference>
<dbReference type="Gene3D" id="1.20.1720.10">
    <property type="entry name" value="Multidrug resistance protein D"/>
    <property type="match status" value="1"/>
</dbReference>
<dbReference type="SUPFAM" id="SSF103473">
    <property type="entry name" value="MFS general substrate transporter"/>
    <property type="match status" value="1"/>
</dbReference>
<reference evidence="7" key="2">
    <citation type="submission" date="2023-06" db="EMBL/GenBank/DDBJ databases">
        <authorList>
            <consortium name="Lawrence Berkeley National Laboratory"/>
            <person name="Mondo S.J."/>
            <person name="Hensen N."/>
            <person name="Bonometti L."/>
            <person name="Westerberg I."/>
            <person name="Brannstrom I.O."/>
            <person name="Guillou S."/>
            <person name="Cros-Aarteil S."/>
            <person name="Calhoun S."/>
            <person name="Haridas S."/>
            <person name="Kuo A."/>
            <person name="Pangilinan J."/>
            <person name="Riley R."/>
            <person name="Labutti K."/>
            <person name="Andreopoulos B."/>
            <person name="Lipzen A."/>
            <person name="Chen C."/>
            <person name="Yanf M."/>
            <person name="Daum C."/>
            <person name="Ng V."/>
            <person name="Clum A."/>
            <person name="Steindorff A."/>
            <person name="Ohm R."/>
            <person name="Martin F."/>
            <person name="Silar P."/>
            <person name="Natvig D."/>
            <person name="Lalanne C."/>
            <person name="Gautier V."/>
            <person name="Ament-Velasquez S.L."/>
            <person name="Kruys A."/>
            <person name="Hutchinson M.I."/>
            <person name="Powell A.J."/>
            <person name="Barry K."/>
            <person name="Miller A.N."/>
            <person name="Grigoriev I.V."/>
            <person name="Debuchy R."/>
            <person name="Gladieux P."/>
            <person name="Thoren M.H."/>
            <person name="Johannesson H."/>
        </authorList>
    </citation>
    <scope>NUCLEOTIDE SEQUENCE</scope>
    <source>
        <strain evidence="7">CBS 333.67</strain>
    </source>
</reference>
<dbReference type="InterPro" id="IPR036259">
    <property type="entry name" value="MFS_trans_sf"/>
</dbReference>
<evidence type="ECO:0000259" key="6">
    <source>
        <dbReference type="PROSITE" id="PS50850"/>
    </source>
</evidence>
<keyword evidence="8" id="KW-1185">Reference proteome</keyword>
<organism evidence="7 8">
    <name type="scientific">Chaetomium strumarium</name>
    <dbReference type="NCBI Taxonomy" id="1170767"/>
    <lineage>
        <taxon>Eukaryota</taxon>
        <taxon>Fungi</taxon>
        <taxon>Dikarya</taxon>
        <taxon>Ascomycota</taxon>
        <taxon>Pezizomycotina</taxon>
        <taxon>Sordariomycetes</taxon>
        <taxon>Sordariomycetidae</taxon>
        <taxon>Sordariales</taxon>
        <taxon>Chaetomiaceae</taxon>
        <taxon>Chaetomium</taxon>
    </lineage>
</organism>
<dbReference type="EMBL" id="JAUDZG010000005">
    <property type="protein sequence ID" value="KAK3304838.1"/>
    <property type="molecule type" value="Genomic_DNA"/>
</dbReference>
<dbReference type="PRINTS" id="PR01036">
    <property type="entry name" value="TCRTETB"/>
</dbReference>
<sequence>MTAAEEDLPTSEKTVPAVTPEWNPSRHQLAIMAVLSTLSLMVALDACIIVTSLSAIVSDLKGSTTQGFWVGTAYLLANAVSMPSIASLSDIFGRPVCLVSSVGVFALGSLICCLATNMGVLIVGRSLQGVGGAGIIILSLVIFTDLVPLRFRPKWYGTVLGAWALGNCAGPVIGGAIAQMATWRWVFYIMFPFCGGGLLLIPWLVTLRPPTASVGEKLGRVDWLGSSSFISSATLFLIAVSWGGIQFRWLSAATLVPLCLGAAGLLWTAAYECLFAREPFLHLGLFWNASSAATYLCGAIQGLVIYGQLYYVPFYFLAVKGYSPIQTGLVLLPVMVTLVPGSILTGLLVTRTNDYRYPIWAGWVLTTVASGLTLIWNVDTPAALWATTLVLLGFGHGAILNAQNFASQAMCNRGEEGTAAAMYGFLRQLGMAIGVGVGGSAFQNMMSLKLRWEGLPTGIAAESESLIAELLRLPDNSAFKSRVLDAYVFGFRGVFAVYVAISGAALLLSLLIKRFELDKELQTDHRLAGEGERPITVRMRTIVNLQGRRAEEHP</sequence>
<feature type="transmembrane region" description="Helical" evidence="5">
    <location>
        <begin position="489"/>
        <end position="512"/>
    </location>
</feature>
<feature type="transmembrane region" description="Helical" evidence="5">
    <location>
        <begin position="228"/>
        <end position="249"/>
    </location>
</feature>
<feature type="transmembrane region" description="Helical" evidence="5">
    <location>
        <begin position="185"/>
        <end position="207"/>
    </location>
</feature>
<evidence type="ECO:0000256" key="4">
    <source>
        <dbReference type="ARBA" id="ARBA00023136"/>
    </source>
</evidence>
<feature type="transmembrane region" description="Helical" evidence="5">
    <location>
        <begin position="159"/>
        <end position="179"/>
    </location>
</feature>
<feature type="transmembrane region" description="Helical" evidence="5">
    <location>
        <begin position="357"/>
        <end position="376"/>
    </location>
</feature>
<dbReference type="Gene3D" id="1.20.1250.20">
    <property type="entry name" value="MFS general substrate transporter like domains"/>
    <property type="match status" value="1"/>
</dbReference>
<accession>A0AAJ0GRJ6</accession>
<keyword evidence="4 5" id="KW-0472">Membrane</keyword>
<dbReference type="GO" id="GO:0022857">
    <property type="term" value="F:transmembrane transporter activity"/>
    <property type="evidence" value="ECO:0007669"/>
    <property type="project" value="InterPro"/>
</dbReference>
<gene>
    <name evidence="7" type="ORF">B0T15DRAFT_437549</name>
</gene>
<feature type="transmembrane region" description="Helical" evidence="5">
    <location>
        <begin position="382"/>
        <end position="400"/>
    </location>
</feature>
<evidence type="ECO:0000256" key="3">
    <source>
        <dbReference type="ARBA" id="ARBA00022989"/>
    </source>
</evidence>
<feature type="domain" description="Major facilitator superfamily (MFS) profile" evidence="6">
    <location>
        <begin position="31"/>
        <end position="517"/>
    </location>
</feature>
<comment type="caution">
    <text evidence="7">The sequence shown here is derived from an EMBL/GenBank/DDBJ whole genome shotgun (WGS) entry which is preliminary data.</text>
</comment>
<feature type="transmembrane region" description="Helical" evidence="5">
    <location>
        <begin position="420"/>
        <end position="442"/>
    </location>
</feature>
<feature type="transmembrane region" description="Helical" evidence="5">
    <location>
        <begin position="68"/>
        <end position="89"/>
    </location>
</feature>
<reference evidence="7" key="1">
    <citation type="journal article" date="2023" name="Mol. Phylogenet. Evol.">
        <title>Genome-scale phylogeny and comparative genomics of the fungal order Sordariales.</title>
        <authorList>
            <person name="Hensen N."/>
            <person name="Bonometti L."/>
            <person name="Westerberg I."/>
            <person name="Brannstrom I.O."/>
            <person name="Guillou S."/>
            <person name="Cros-Aarteil S."/>
            <person name="Calhoun S."/>
            <person name="Haridas S."/>
            <person name="Kuo A."/>
            <person name="Mondo S."/>
            <person name="Pangilinan J."/>
            <person name="Riley R."/>
            <person name="LaButti K."/>
            <person name="Andreopoulos B."/>
            <person name="Lipzen A."/>
            <person name="Chen C."/>
            <person name="Yan M."/>
            <person name="Daum C."/>
            <person name="Ng V."/>
            <person name="Clum A."/>
            <person name="Steindorff A."/>
            <person name="Ohm R.A."/>
            <person name="Martin F."/>
            <person name="Silar P."/>
            <person name="Natvig D.O."/>
            <person name="Lalanne C."/>
            <person name="Gautier V."/>
            <person name="Ament-Velasquez S.L."/>
            <person name="Kruys A."/>
            <person name="Hutchinson M.I."/>
            <person name="Powell A.J."/>
            <person name="Barry K."/>
            <person name="Miller A.N."/>
            <person name="Grigoriev I.V."/>
            <person name="Debuchy R."/>
            <person name="Gladieux P."/>
            <person name="Hiltunen Thoren M."/>
            <person name="Johannesson H."/>
        </authorList>
    </citation>
    <scope>NUCLEOTIDE SEQUENCE</scope>
    <source>
        <strain evidence="7">CBS 333.67</strain>
    </source>
</reference>
<evidence type="ECO:0000313" key="7">
    <source>
        <dbReference type="EMBL" id="KAK3304838.1"/>
    </source>
</evidence>
<protein>
    <submittedName>
        <fullName evidence="7">Major facilitator superfamily transporter</fullName>
    </submittedName>
</protein>
<feature type="transmembrane region" description="Helical" evidence="5">
    <location>
        <begin position="129"/>
        <end position="147"/>
    </location>
</feature>
<dbReference type="RefSeq" id="XP_062720618.1">
    <property type="nucleotide sequence ID" value="XM_062865850.1"/>
</dbReference>
<dbReference type="Pfam" id="PF07690">
    <property type="entry name" value="MFS_1"/>
    <property type="match status" value="1"/>
</dbReference>
<evidence type="ECO:0000256" key="5">
    <source>
        <dbReference type="SAM" id="Phobius"/>
    </source>
</evidence>
<dbReference type="GeneID" id="87884679"/>